<keyword evidence="2" id="KW-1185">Reference proteome</keyword>
<accession>A0A8J5FVY6</accession>
<evidence type="ECO:0000313" key="1">
    <source>
        <dbReference type="EMBL" id="KAG6494851.1"/>
    </source>
</evidence>
<proteinExistence type="predicted"/>
<comment type="caution">
    <text evidence="1">The sequence shown here is derived from an EMBL/GenBank/DDBJ whole genome shotgun (WGS) entry which is preliminary data.</text>
</comment>
<dbReference type="AlphaFoldDB" id="A0A8J5FVY6"/>
<protein>
    <submittedName>
        <fullName evidence="1">Uncharacterized protein</fullName>
    </submittedName>
</protein>
<name>A0A8J5FVY6_ZINOF</name>
<dbReference type="Proteomes" id="UP000734854">
    <property type="component" value="Unassembled WGS sequence"/>
</dbReference>
<dbReference type="EMBL" id="JACMSC010000012">
    <property type="protein sequence ID" value="KAG6494851.1"/>
    <property type="molecule type" value="Genomic_DNA"/>
</dbReference>
<evidence type="ECO:0000313" key="2">
    <source>
        <dbReference type="Proteomes" id="UP000734854"/>
    </source>
</evidence>
<organism evidence="1 2">
    <name type="scientific">Zingiber officinale</name>
    <name type="common">Ginger</name>
    <name type="synonym">Amomum zingiber</name>
    <dbReference type="NCBI Taxonomy" id="94328"/>
    <lineage>
        <taxon>Eukaryota</taxon>
        <taxon>Viridiplantae</taxon>
        <taxon>Streptophyta</taxon>
        <taxon>Embryophyta</taxon>
        <taxon>Tracheophyta</taxon>
        <taxon>Spermatophyta</taxon>
        <taxon>Magnoliopsida</taxon>
        <taxon>Liliopsida</taxon>
        <taxon>Zingiberales</taxon>
        <taxon>Zingiberaceae</taxon>
        <taxon>Zingiber</taxon>
    </lineage>
</organism>
<reference evidence="1 2" key="1">
    <citation type="submission" date="2020-08" db="EMBL/GenBank/DDBJ databases">
        <title>Plant Genome Project.</title>
        <authorList>
            <person name="Zhang R.-G."/>
        </authorList>
    </citation>
    <scope>NUCLEOTIDE SEQUENCE [LARGE SCALE GENOMIC DNA]</scope>
    <source>
        <tissue evidence="1">Rhizome</tissue>
    </source>
</reference>
<gene>
    <name evidence="1" type="ORF">ZIOFF_042633</name>
</gene>
<sequence>MGYGTLTPHLLGTPLTTAGLMPGREKMVDLMQLQAVCRSGVVFAASFSPRTPLQHASDGSAVVPRAYGMHDDRNITTLPHVSAASLRGTAARATSRSRAAAATQDVERAMPAEITEGADVKEEVCLGIAFMLSENFRFCNFVLRLIQEILFLEIAILSVHFVFNFAVLQWKNIPRILISHRQATHHQDTNPKATHHQWDTHNQVTHHQDILPQATLHRVDTLHRVVTHRQITLHPVISRLMLNHLPRNIKAIIALLSSKDAVLLYAVAAFWRLVYNVELEAKTAVDCPRGKVRVTTFLFASRHETLTLCPHLPPRCALAPGAAPTLRRSSSSRRWPRLAADPLPPDFLPTLAPTRHNIPPRLVPPCALAPLPPSLCPISSSSRRCALSPLPPDAAQTRHNIPPR</sequence>